<dbReference type="AlphaFoldDB" id="A0A396GD70"/>
<gene>
    <name evidence="1" type="ORF">MtrunA17_Chr8g0336701</name>
</gene>
<protein>
    <submittedName>
        <fullName evidence="1">Uncharacterized protein</fullName>
    </submittedName>
</protein>
<dbReference type="Proteomes" id="UP000265566">
    <property type="component" value="Chromosome 8"/>
</dbReference>
<sequence length="41" mass="4908">MEWYAARYFDRLWEISVLTCCFLIQLRQIEAPSQCTSCCTK</sequence>
<accession>A0A396GD70</accession>
<dbReference type="Gramene" id="rna44729">
    <property type="protein sequence ID" value="RHN38763.1"/>
    <property type="gene ID" value="gene44729"/>
</dbReference>
<evidence type="ECO:0000313" key="1">
    <source>
        <dbReference type="EMBL" id="RHN38763.1"/>
    </source>
</evidence>
<dbReference type="EMBL" id="PSQE01000008">
    <property type="protein sequence ID" value="RHN38763.1"/>
    <property type="molecule type" value="Genomic_DNA"/>
</dbReference>
<evidence type="ECO:0000313" key="2">
    <source>
        <dbReference type="Proteomes" id="UP000265566"/>
    </source>
</evidence>
<name>A0A396GD70_MEDTR</name>
<organism evidence="1 2">
    <name type="scientific">Medicago truncatula</name>
    <name type="common">Barrel medic</name>
    <name type="synonym">Medicago tribuloides</name>
    <dbReference type="NCBI Taxonomy" id="3880"/>
    <lineage>
        <taxon>Eukaryota</taxon>
        <taxon>Viridiplantae</taxon>
        <taxon>Streptophyta</taxon>
        <taxon>Embryophyta</taxon>
        <taxon>Tracheophyta</taxon>
        <taxon>Spermatophyta</taxon>
        <taxon>Magnoliopsida</taxon>
        <taxon>eudicotyledons</taxon>
        <taxon>Gunneridae</taxon>
        <taxon>Pentapetalae</taxon>
        <taxon>rosids</taxon>
        <taxon>fabids</taxon>
        <taxon>Fabales</taxon>
        <taxon>Fabaceae</taxon>
        <taxon>Papilionoideae</taxon>
        <taxon>50 kb inversion clade</taxon>
        <taxon>NPAAA clade</taxon>
        <taxon>Hologalegina</taxon>
        <taxon>IRL clade</taxon>
        <taxon>Trifolieae</taxon>
        <taxon>Medicago</taxon>
    </lineage>
</organism>
<proteinExistence type="predicted"/>
<comment type="caution">
    <text evidence="1">The sequence shown here is derived from an EMBL/GenBank/DDBJ whole genome shotgun (WGS) entry which is preliminary data.</text>
</comment>
<reference evidence="2" key="1">
    <citation type="journal article" date="2018" name="Nat. Plants">
        <title>Whole-genome landscape of Medicago truncatula symbiotic genes.</title>
        <authorList>
            <person name="Pecrix Y."/>
            <person name="Staton S.E."/>
            <person name="Sallet E."/>
            <person name="Lelandais-Briere C."/>
            <person name="Moreau S."/>
            <person name="Carrere S."/>
            <person name="Blein T."/>
            <person name="Jardinaud M.F."/>
            <person name="Latrasse D."/>
            <person name="Zouine M."/>
            <person name="Zahm M."/>
            <person name="Kreplak J."/>
            <person name="Mayjonade B."/>
            <person name="Satge C."/>
            <person name="Perez M."/>
            <person name="Cauet S."/>
            <person name="Marande W."/>
            <person name="Chantry-Darmon C."/>
            <person name="Lopez-Roques C."/>
            <person name="Bouchez O."/>
            <person name="Berard A."/>
            <person name="Debelle F."/>
            <person name="Munos S."/>
            <person name="Bendahmane A."/>
            <person name="Berges H."/>
            <person name="Niebel A."/>
            <person name="Buitink J."/>
            <person name="Frugier F."/>
            <person name="Benhamed M."/>
            <person name="Crespi M."/>
            <person name="Gouzy J."/>
            <person name="Gamas P."/>
        </authorList>
    </citation>
    <scope>NUCLEOTIDE SEQUENCE [LARGE SCALE GENOMIC DNA]</scope>
    <source>
        <strain evidence="2">cv. Jemalong A17</strain>
    </source>
</reference>